<dbReference type="GO" id="GO:0005886">
    <property type="term" value="C:plasma membrane"/>
    <property type="evidence" value="ECO:0007669"/>
    <property type="project" value="UniProtKB-SubCell"/>
</dbReference>
<dbReference type="AlphaFoldDB" id="A0A1J0VHY7"/>
<evidence type="ECO:0000256" key="4">
    <source>
        <dbReference type="ARBA" id="ARBA00022989"/>
    </source>
</evidence>
<evidence type="ECO:0000256" key="1">
    <source>
        <dbReference type="ARBA" id="ARBA00004651"/>
    </source>
</evidence>
<sequence>MASLLLLGGLWVWLEPGEVVDAVGPLAPGWMLLALALTLPQVLLSAWRWRLTSSRLGLPLGWGRALREYYLALFLNQVLPGGVAGDAARAWRHSRDSGRRGSAWRAVIIERASGQLALLLLTLLVVALSPLWQGLLGEALASLSSPLVLGVASLLVLLGVPVTRRLLRRPPVALAGLGGDLRRSLLASSVWPRQLAGSLLVVLSYALVFVCAARTIGVTLPLGTLLALVPPVLMAMVIPLSFAGWGLREGAAALVWGLAGLAPAEGVAVSMAYGLLVLVASLPGALCLPGPSRRAAAGPSGDGSGPGEVQVEDGVVAAAE</sequence>
<keyword evidence="9" id="KW-1185">Reference proteome</keyword>
<dbReference type="EMBL" id="CP018139">
    <property type="protein sequence ID" value="APE31640.1"/>
    <property type="molecule type" value="Genomic_DNA"/>
</dbReference>
<evidence type="ECO:0000256" key="7">
    <source>
        <dbReference type="SAM" id="Phobius"/>
    </source>
</evidence>
<feature type="transmembrane region" description="Helical" evidence="7">
    <location>
        <begin position="112"/>
        <end position="132"/>
    </location>
</feature>
<evidence type="ECO:0000256" key="3">
    <source>
        <dbReference type="ARBA" id="ARBA00022692"/>
    </source>
</evidence>
<proteinExistence type="predicted"/>
<dbReference type="PANTHER" id="PTHR40277:SF1">
    <property type="entry name" value="BLL5419 PROTEIN"/>
    <property type="match status" value="1"/>
</dbReference>
<feature type="transmembrane region" description="Helical" evidence="7">
    <location>
        <begin position="225"/>
        <end position="247"/>
    </location>
</feature>
<dbReference type="Proteomes" id="UP000181985">
    <property type="component" value="Chromosome"/>
</dbReference>
<name>A0A1J0VHY7_9GAMM</name>
<feature type="region of interest" description="Disordered" evidence="6">
    <location>
        <begin position="295"/>
        <end position="320"/>
    </location>
</feature>
<reference evidence="9" key="1">
    <citation type="submission" date="2016-11" db="EMBL/GenBank/DDBJ databases">
        <title>Halolamina sediminis sp. nov., an extremely halophilic archaeon isolated from solar salt.</title>
        <authorList>
            <person name="Koh H.-W."/>
            <person name="Rani S."/>
            <person name="Park S.-J."/>
        </authorList>
    </citation>
    <scope>NUCLEOTIDE SEQUENCE [LARGE SCALE GENOMIC DNA]</scope>
    <source>
        <strain evidence="9">Hb3</strain>
    </source>
</reference>
<keyword evidence="5 7" id="KW-0472">Membrane</keyword>
<evidence type="ECO:0008006" key="10">
    <source>
        <dbReference type="Google" id="ProtNLM"/>
    </source>
</evidence>
<dbReference type="PANTHER" id="PTHR40277">
    <property type="entry name" value="BLL5419 PROTEIN"/>
    <property type="match status" value="1"/>
</dbReference>
<evidence type="ECO:0000256" key="2">
    <source>
        <dbReference type="ARBA" id="ARBA00022475"/>
    </source>
</evidence>
<dbReference type="RefSeq" id="WP_071944959.1">
    <property type="nucleotide sequence ID" value="NZ_CP018139.1"/>
</dbReference>
<keyword evidence="2" id="KW-1003">Cell membrane</keyword>
<keyword evidence="4 7" id="KW-1133">Transmembrane helix</keyword>
<evidence type="ECO:0000256" key="5">
    <source>
        <dbReference type="ARBA" id="ARBA00023136"/>
    </source>
</evidence>
<evidence type="ECO:0000256" key="6">
    <source>
        <dbReference type="SAM" id="MobiDB-lite"/>
    </source>
</evidence>
<dbReference type="Pfam" id="PF03706">
    <property type="entry name" value="LPG_synthase_TM"/>
    <property type="match status" value="1"/>
</dbReference>
<evidence type="ECO:0000313" key="8">
    <source>
        <dbReference type="EMBL" id="APE31640.1"/>
    </source>
</evidence>
<accession>A0A1J0VHY7</accession>
<feature type="transmembrane region" description="Helical" evidence="7">
    <location>
        <begin position="29"/>
        <end position="49"/>
    </location>
</feature>
<protein>
    <recommendedName>
        <fullName evidence="10">Lysylphosphatidylglycerol synthetase</fullName>
    </recommendedName>
</protein>
<organism evidence="8 9">
    <name type="scientific">Halomonas aestuarii</name>
    <dbReference type="NCBI Taxonomy" id="1897729"/>
    <lineage>
        <taxon>Bacteria</taxon>
        <taxon>Pseudomonadati</taxon>
        <taxon>Pseudomonadota</taxon>
        <taxon>Gammaproteobacteria</taxon>
        <taxon>Oceanospirillales</taxon>
        <taxon>Halomonadaceae</taxon>
        <taxon>Halomonas</taxon>
    </lineage>
</organism>
<comment type="subcellular location">
    <subcellularLocation>
        <location evidence="1">Cell membrane</location>
        <topology evidence="1">Multi-pass membrane protein</topology>
    </subcellularLocation>
</comment>
<feature type="transmembrane region" description="Helical" evidence="7">
    <location>
        <begin position="195"/>
        <end position="213"/>
    </location>
</feature>
<gene>
    <name evidence="8" type="ORF">BOX17_12160</name>
</gene>
<evidence type="ECO:0000313" key="9">
    <source>
        <dbReference type="Proteomes" id="UP000181985"/>
    </source>
</evidence>
<feature type="transmembrane region" description="Helical" evidence="7">
    <location>
        <begin position="139"/>
        <end position="160"/>
    </location>
</feature>
<dbReference type="KEGG" id="hsi:BOX17_12160"/>
<dbReference type="InterPro" id="IPR022791">
    <property type="entry name" value="L-PG_synthase/AglD"/>
</dbReference>
<keyword evidence="3 7" id="KW-0812">Transmembrane</keyword>